<name>A0AAE3SQV2_9FLAO</name>
<dbReference type="EMBL" id="JAPFQP010000009">
    <property type="protein sequence ID" value="MCX2720797.1"/>
    <property type="molecule type" value="Genomic_DNA"/>
</dbReference>
<feature type="non-terminal residue" evidence="1">
    <location>
        <position position="168"/>
    </location>
</feature>
<accession>A0AAE3SQV2</accession>
<sequence length="168" mass="17875">TATEPTEAAPAPTQDAANVTSVFSNAYTNEAGTNPRAFGNDPGAVFSEIQVAGDDVWSYANTNFVGLQNDAGFDSRTNFSMDIWVAEDVSFRAGLISFTNPVSREDVEVNLTGGQWNNIDVALTDLVPSAGAEGPLPDNPTINQIIFDVLGDGVEATIFVDNVFFYTV</sequence>
<feature type="non-terminal residue" evidence="1">
    <location>
        <position position="1"/>
    </location>
</feature>
<keyword evidence="2" id="KW-1185">Reference proteome</keyword>
<evidence type="ECO:0000313" key="1">
    <source>
        <dbReference type="EMBL" id="MCX2720797.1"/>
    </source>
</evidence>
<protein>
    <recommendedName>
        <fullName evidence="3">Glycosyl hydrolase family 16</fullName>
    </recommendedName>
</protein>
<dbReference type="Proteomes" id="UP001207116">
    <property type="component" value="Unassembled WGS sequence"/>
</dbReference>
<proteinExistence type="predicted"/>
<evidence type="ECO:0008006" key="3">
    <source>
        <dbReference type="Google" id="ProtNLM"/>
    </source>
</evidence>
<reference evidence="1" key="1">
    <citation type="submission" date="2022-11" db="EMBL/GenBank/DDBJ databases">
        <title>The characterization of three novel Bacteroidetes species and genomic analysis of their roles in tidal elemental geochemical cycles.</title>
        <authorList>
            <person name="Ma K.-J."/>
        </authorList>
    </citation>
    <scope>NUCLEOTIDE SEQUENCE</scope>
    <source>
        <strain evidence="1">M415</strain>
    </source>
</reference>
<organism evidence="1 2">
    <name type="scientific">Lentiprolixibacter aurantiacus</name>
    <dbReference type="NCBI Taxonomy" id="2993939"/>
    <lineage>
        <taxon>Bacteria</taxon>
        <taxon>Pseudomonadati</taxon>
        <taxon>Bacteroidota</taxon>
        <taxon>Flavobacteriia</taxon>
        <taxon>Flavobacteriales</taxon>
        <taxon>Flavobacteriaceae</taxon>
        <taxon>Lentiprolixibacter</taxon>
    </lineage>
</organism>
<evidence type="ECO:0000313" key="2">
    <source>
        <dbReference type="Proteomes" id="UP001207116"/>
    </source>
</evidence>
<gene>
    <name evidence="1" type="ORF">OO016_14405</name>
</gene>
<dbReference type="AlphaFoldDB" id="A0AAE3SQV2"/>
<comment type="caution">
    <text evidence="1">The sequence shown here is derived from an EMBL/GenBank/DDBJ whole genome shotgun (WGS) entry which is preliminary data.</text>
</comment>